<dbReference type="InterPro" id="IPR019223">
    <property type="entry name" value="DUF2147"/>
</dbReference>
<dbReference type="Proteomes" id="UP000076234">
    <property type="component" value="Chromosome"/>
</dbReference>
<proteinExistence type="predicted"/>
<dbReference type="STRING" id="1219058.AOA14_09460"/>
<organism evidence="3 4">
    <name type="scientific">Sphingopyxis terrae subsp. terrae NBRC 15098</name>
    <dbReference type="NCBI Taxonomy" id="1219058"/>
    <lineage>
        <taxon>Bacteria</taxon>
        <taxon>Pseudomonadati</taxon>
        <taxon>Pseudomonadota</taxon>
        <taxon>Alphaproteobacteria</taxon>
        <taxon>Sphingomonadales</taxon>
        <taxon>Sphingomonadaceae</taxon>
        <taxon>Sphingopyxis</taxon>
    </lineage>
</organism>
<dbReference type="RefSeq" id="WP_062901610.1">
    <property type="nucleotide sequence ID" value="NZ_CP013342.1"/>
</dbReference>
<dbReference type="Gene3D" id="2.40.128.520">
    <property type="match status" value="1"/>
</dbReference>
<dbReference type="EMBL" id="CP013342">
    <property type="protein sequence ID" value="AMU94828.1"/>
    <property type="molecule type" value="Genomic_DNA"/>
</dbReference>
<evidence type="ECO:0000313" key="4">
    <source>
        <dbReference type="Proteomes" id="UP000076234"/>
    </source>
</evidence>
<dbReference type="PANTHER" id="PTHR36919:SF2">
    <property type="entry name" value="BLL6627 PROTEIN"/>
    <property type="match status" value="1"/>
</dbReference>
<reference evidence="4" key="1">
    <citation type="submission" date="2015-11" db="EMBL/GenBank/DDBJ databases">
        <title>Complete genome sequence of a polyethylene glycol-degrading strain Sphingopyxis terrae strain 203-1 (NBRC 15098).</title>
        <authorList>
            <person name="Yoshiyuki O."/>
            <person name="Shouta N."/>
            <person name="Nagata Y."/>
            <person name="Numata M."/>
            <person name="Tsuchikane K."/>
            <person name="Hosoyama A."/>
            <person name="Yamazoe A."/>
            <person name="Tsuda M."/>
            <person name="Fujita N."/>
            <person name="Kawai F."/>
        </authorList>
    </citation>
    <scope>NUCLEOTIDE SEQUENCE [LARGE SCALE GENOMIC DNA]</scope>
    <source>
        <strain evidence="4">203-1</strain>
    </source>
</reference>
<keyword evidence="1" id="KW-0732">Signal</keyword>
<evidence type="ECO:0000256" key="1">
    <source>
        <dbReference type="SAM" id="SignalP"/>
    </source>
</evidence>
<feature type="domain" description="DUF2147" evidence="2">
    <location>
        <begin position="27"/>
        <end position="131"/>
    </location>
</feature>
<name>A0A142VYD3_9SPHN</name>
<feature type="chain" id="PRO_5007502276" description="DUF2147 domain-containing protein" evidence="1">
    <location>
        <begin position="23"/>
        <end position="132"/>
    </location>
</feature>
<dbReference type="AlphaFoldDB" id="A0A142VYD3"/>
<reference evidence="3 4" key="2">
    <citation type="journal article" date="2016" name="Genome Announc.">
        <title>Complete Genome Sequence of Sphingopyxis terrae Strain 203-1 (NBRC 111660), a Polyethylene Glycol Degrader.</title>
        <authorList>
            <person name="Ohtsubo Y."/>
            <person name="Nonoyama S."/>
            <person name="Nagata Y."/>
            <person name="Numata M."/>
            <person name="Tsuchikane K."/>
            <person name="Hosoyama A."/>
            <person name="Yamazoe A."/>
            <person name="Tsuda M."/>
            <person name="Fujita N."/>
            <person name="Kawai F."/>
        </authorList>
    </citation>
    <scope>NUCLEOTIDE SEQUENCE [LARGE SCALE GENOMIC DNA]</scope>
    <source>
        <strain evidence="3 4">203-1</strain>
    </source>
</reference>
<accession>A0A142VYD3</accession>
<dbReference type="KEGG" id="ster:AOA14_09460"/>
<evidence type="ECO:0000259" key="2">
    <source>
        <dbReference type="Pfam" id="PF09917"/>
    </source>
</evidence>
<feature type="signal peptide" evidence="1">
    <location>
        <begin position="1"/>
        <end position="22"/>
    </location>
</feature>
<gene>
    <name evidence="3" type="ORF">AOA14_09460</name>
</gene>
<dbReference type="PANTHER" id="PTHR36919">
    <property type="entry name" value="BLR1215 PROTEIN"/>
    <property type="match status" value="1"/>
</dbReference>
<dbReference type="Pfam" id="PF09917">
    <property type="entry name" value="DUF2147"/>
    <property type="match status" value="1"/>
</dbReference>
<evidence type="ECO:0000313" key="3">
    <source>
        <dbReference type="EMBL" id="AMU94828.1"/>
    </source>
</evidence>
<sequence>MKALAIALLLGAATGIPAPTPAASPIGVWQNPKGTILVRTRNCGAMLCGNIVWASPTALSDARDAGVTALIGTELLSDYRATGAGRWTGQVYVPDQGRRFYSTIEVRNPNSLRISGCILGGLICKHQEWTRR</sequence>
<protein>
    <recommendedName>
        <fullName evidence="2">DUF2147 domain-containing protein</fullName>
    </recommendedName>
</protein>